<dbReference type="RefSeq" id="WP_275820661.1">
    <property type="nucleotide sequence ID" value="NZ_JARHUD010000002.1"/>
</dbReference>
<dbReference type="SUPFAM" id="SSF53474">
    <property type="entry name" value="alpha/beta-Hydrolases"/>
    <property type="match status" value="1"/>
</dbReference>
<dbReference type="InterPro" id="IPR000073">
    <property type="entry name" value="AB_hydrolase_1"/>
</dbReference>
<gene>
    <name evidence="2" type="ORF">P2G67_05075</name>
</gene>
<dbReference type="EMBL" id="JARHUD010000002">
    <property type="protein sequence ID" value="MDF2095341.1"/>
    <property type="molecule type" value="Genomic_DNA"/>
</dbReference>
<protein>
    <submittedName>
        <fullName evidence="2">Alpha/beta hydrolase</fullName>
    </submittedName>
</protein>
<dbReference type="Proteomes" id="UP001215503">
    <property type="component" value="Unassembled WGS sequence"/>
</dbReference>
<evidence type="ECO:0000313" key="3">
    <source>
        <dbReference type="Proteomes" id="UP001215503"/>
    </source>
</evidence>
<dbReference type="InterPro" id="IPR050266">
    <property type="entry name" value="AB_hydrolase_sf"/>
</dbReference>
<evidence type="ECO:0000313" key="2">
    <source>
        <dbReference type="EMBL" id="MDF2095341.1"/>
    </source>
</evidence>
<dbReference type="Pfam" id="PF12697">
    <property type="entry name" value="Abhydrolase_6"/>
    <property type="match status" value="1"/>
</dbReference>
<accession>A0ABT5YK68</accession>
<reference evidence="2 3" key="1">
    <citation type="submission" date="2023-03" db="EMBL/GenBank/DDBJ databases">
        <title>Fodinicurvata sp. CAU 1616 isolated from sea sendiment.</title>
        <authorList>
            <person name="Kim W."/>
        </authorList>
    </citation>
    <scope>NUCLEOTIDE SEQUENCE [LARGE SCALE GENOMIC DNA]</scope>
    <source>
        <strain evidence="2 3">CAU 1616</strain>
    </source>
</reference>
<keyword evidence="2" id="KW-0378">Hydrolase</keyword>
<dbReference type="Gene3D" id="3.40.50.1820">
    <property type="entry name" value="alpha/beta hydrolase"/>
    <property type="match status" value="1"/>
</dbReference>
<dbReference type="PRINTS" id="PR00412">
    <property type="entry name" value="EPOXHYDRLASE"/>
</dbReference>
<dbReference type="PRINTS" id="PR00111">
    <property type="entry name" value="ABHYDROLASE"/>
</dbReference>
<keyword evidence="3" id="KW-1185">Reference proteome</keyword>
<organism evidence="2 3">
    <name type="scientific">Aquibaculum arenosum</name>
    <dbReference type="NCBI Taxonomy" id="3032591"/>
    <lineage>
        <taxon>Bacteria</taxon>
        <taxon>Pseudomonadati</taxon>
        <taxon>Pseudomonadota</taxon>
        <taxon>Alphaproteobacteria</taxon>
        <taxon>Rhodospirillales</taxon>
        <taxon>Rhodovibrionaceae</taxon>
        <taxon>Aquibaculum</taxon>
    </lineage>
</organism>
<dbReference type="InterPro" id="IPR029058">
    <property type="entry name" value="AB_hydrolase_fold"/>
</dbReference>
<dbReference type="PANTHER" id="PTHR43798:SF5">
    <property type="entry name" value="MONOACYLGLYCEROL LIPASE ABHD6"/>
    <property type="match status" value="1"/>
</dbReference>
<proteinExistence type="predicted"/>
<comment type="caution">
    <text evidence="2">The sequence shown here is derived from an EMBL/GenBank/DDBJ whole genome shotgun (WGS) entry which is preliminary data.</text>
</comment>
<sequence>MSRAGLKLQVAGKGVFAGTGGVAFDAAQPVAVFLHGAGMDHSVWALQSRYLAHHGRAVLALDIPGHGHSEGPPLASIAEIADWLAEVLNAAGVERASLVGHSMGAVAAVSFAARHPKMAQSLALLGCAASMPVHPDLLAAAEANDHAAIDMVNGWAHGAGAHIGGHPLPGTWLTGQGNRLLERAAPGVLYADLAACNVWSDGAAEAAAVKCPVLLLMGEEDKMTPPKAGRKLAAALSDCRAEELPGCGHMIMTERPEQTLAALKRFLQ</sequence>
<dbReference type="InterPro" id="IPR000639">
    <property type="entry name" value="Epox_hydrolase-like"/>
</dbReference>
<dbReference type="GO" id="GO:0016787">
    <property type="term" value="F:hydrolase activity"/>
    <property type="evidence" value="ECO:0007669"/>
    <property type="project" value="UniProtKB-KW"/>
</dbReference>
<dbReference type="PANTHER" id="PTHR43798">
    <property type="entry name" value="MONOACYLGLYCEROL LIPASE"/>
    <property type="match status" value="1"/>
</dbReference>
<evidence type="ECO:0000259" key="1">
    <source>
        <dbReference type="Pfam" id="PF12697"/>
    </source>
</evidence>
<name>A0ABT5YK68_9PROT</name>
<feature type="domain" description="AB hydrolase-1" evidence="1">
    <location>
        <begin position="32"/>
        <end position="261"/>
    </location>
</feature>